<dbReference type="EC" id="3.6.1.22" evidence="4"/>
<dbReference type="Proteomes" id="UP000234237">
    <property type="component" value="Chromosome"/>
</dbReference>
<dbReference type="PROSITE" id="PS51462">
    <property type="entry name" value="NUDIX"/>
    <property type="match status" value="1"/>
</dbReference>
<evidence type="ECO:0000259" key="3">
    <source>
        <dbReference type="PROSITE" id="PS51462"/>
    </source>
</evidence>
<reference evidence="5" key="1">
    <citation type="submission" date="2016-11" db="EMBL/GenBank/DDBJ databases">
        <title>Complete genome sequence of Virgibacillus pantothenticus 21D, a halophilic bacterium isolated from the deep hypersaline anoxic basin Discovery in the Mediterranean Sea.</title>
        <authorList>
            <person name="Zeaiter Z."/>
            <person name="Booth J.M."/>
            <person name="Prosdocimi E.M."/>
            <person name="Mapelli F."/>
            <person name="Fusi M."/>
            <person name="Daffonchio D."/>
            <person name="Borin S."/>
            <person name="Crotti E."/>
        </authorList>
    </citation>
    <scope>NUCLEOTIDE SEQUENCE [LARGE SCALE GENOMIC DNA]</scope>
    <source>
        <strain evidence="5">21D</strain>
    </source>
</reference>
<sequence>MDRITGAAGICMNNCNQMLMVLQGKPEEKKKWAVPSGITELNETFEVCCIREVFEETGYQVTINKKLHTKKIANVEIQYFLVELINGHIKIQDPDGLIYDVAWKEKEELHQLPLTFEEDRDFLLSCF</sequence>
<evidence type="ECO:0000313" key="5">
    <source>
        <dbReference type="Proteomes" id="UP000234237"/>
    </source>
</evidence>
<accession>A0A2K9IUJ6</accession>
<dbReference type="GO" id="GO:0016787">
    <property type="term" value="F:hydrolase activity"/>
    <property type="evidence" value="ECO:0007669"/>
    <property type="project" value="UniProtKB-KW"/>
</dbReference>
<comment type="cofactor">
    <cofactor evidence="1">
        <name>Mg(2+)</name>
        <dbReference type="ChEBI" id="CHEBI:18420"/>
    </cofactor>
</comment>
<evidence type="ECO:0000313" key="4">
    <source>
        <dbReference type="EMBL" id="AUJ23426.1"/>
    </source>
</evidence>
<dbReference type="Gene3D" id="3.90.79.10">
    <property type="entry name" value="Nucleoside Triphosphate Pyrophosphohydrolase"/>
    <property type="match status" value="1"/>
</dbReference>
<dbReference type="RefSeq" id="WP_176087345.1">
    <property type="nucleotide sequence ID" value="NZ_CP018622.1"/>
</dbReference>
<dbReference type="InterPro" id="IPR015797">
    <property type="entry name" value="NUDIX_hydrolase-like_dom_sf"/>
</dbReference>
<dbReference type="PANTHER" id="PTHR43046:SF2">
    <property type="entry name" value="8-OXO-DGTP DIPHOSPHATASE-RELATED"/>
    <property type="match status" value="1"/>
</dbReference>
<protein>
    <submittedName>
        <fullName evidence="4">NADH pyrophosphatase</fullName>
        <ecNumber evidence="4">3.6.1.22</ecNumber>
    </submittedName>
</protein>
<evidence type="ECO:0000256" key="2">
    <source>
        <dbReference type="ARBA" id="ARBA00022801"/>
    </source>
</evidence>
<feature type="domain" description="Nudix hydrolase" evidence="3">
    <location>
        <begin position="2"/>
        <end position="127"/>
    </location>
</feature>
<evidence type="ECO:0000256" key="1">
    <source>
        <dbReference type="ARBA" id="ARBA00001946"/>
    </source>
</evidence>
<dbReference type="PROSITE" id="PS00893">
    <property type="entry name" value="NUDIX_BOX"/>
    <property type="match status" value="1"/>
</dbReference>
<gene>
    <name evidence="4" type="primary">nudC</name>
    <name evidence="4" type="ORF">A21D_00313</name>
</gene>
<dbReference type="AlphaFoldDB" id="A0A2K9IUJ6"/>
<organism evidence="4 5">
    <name type="scientific">Virgibacillus dokdonensis</name>
    <dbReference type="NCBI Taxonomy" id="302167"/>
    <lineage>
        <taxon>Bacteria</taxon>
        <taxon>Bacillati</taxon>
        <taxon>Bacillota</taxon>
        <taxon>Bacilli</taxon>
        <taxon>Bacillales</taxon>
        <taxon>Bacillaceae</taxon>
        <taxon>Virgibacillus</taxon>
    </lineage>
</organism>
<proteinExistence type="predicted"/>
<dbReference type="PANTHER" id="PTHR43046">
    <property type="entry name" value="GDP-MANNOSE MANNOSYL HYDROLASE"/>
    <property type="match status" value="1"/>
</dbReference>
<dbReference type="Pfam" id="PF00293">
    <property type="entry name" value="NUDIX"/>
    <property type="match status" value="1"/>
</dbReference>
<dbReference type="STRING" id="302167.GCA_900166595_03190"/>
<dbReference type="EMBL" id="CP018622">
    <property type="protein sequence ID" value="AUJ23426.1"/>
    <property type="molecule type" value="Genomic_DNA"/>
</dbReference>
<dbReference type="InterPro" id="IPR000086">
    <property type="entry name" value="NUDIX_hydrolase_dom"/>
</dbReference>
<name>A0A2K9IUJ6_9BACI</name>
<dbReference type="CDD" id="cd02883">
    <property type="entry name" value="NUDIX_Hydrolase"/>
    <property type="match status" value="1"/>
</dbReference>
<keyword evidence="2 4" id="KW-0378">Hydrolase</keyword>
<dbReference type="KEGG" id="vpn:A21D_00313"/>
<dbReference type="InterPro" id="IPR020084">
    <property type="entry name" value="NUDIX_hydrolase_CS"/>
</dbReference>
<dbReference type="SUPFAM" id="SSF55811">
    <property type="entry name" value="Nudix"/>
    <property type="match status" value="1"/>
</dbReference>